<dbReference type="AlphaFoldDB" id="A0A1E5SIW8"/>
<dbReference type="Proteomes" id="UP000095713">
    <property type="component" value="Unassembled WGS sequence"/>
</dbReference>
<proteinExistence type="predicted"/>
<evidence type="ECO:0000313" key="1">
    <source>
        <dbReference type="EMBL" id="OEJ99069.1"/>
    </source>
</evidence>
<sequence length="361" mass="39363">MKTKIVQVIYIHLPQNNLNFIMSNFFKSKSILVAFSLALMAFNCSSDDNTDLEIPDGSSFDAELFVSEAGNDMRNVTTSVNVNTGTSIKSKVKFSTTTDPMRRLYITQEVNGAAAVPFVFTNQEVDEKADGSLDLGSGDKKDFEFQIDLPAPAMNEGSIVYTFWATTGRGDFRDISKRNAIDANAIGTITVNGGGSNTESDLREYIAIMLAAPLADERSNTFMSLFDGEKYMISEGEETAALWDLGYFYGASLKASFASTKDYPNNVINVPEVSKVADEELNATYFALSTSFTERSFDAIKSSSELNVITSPTKQRVNGLKAGDIVEVVTKYGKKGLMKITNIVPGDGSTGRITFTVKIQS</sequence>
<gene>
    <name evidence="1" type="ORF">A8C32_07795</name>
</gene>
<evidence type="ECO:0000313" key="2">
    <source>
        <dbReference type="Proteomes" id="UP000095713"/>
    </source>
</evidence>
<organism evidence="1 2">
    <name type="scientific">Flavivirga aquatica</name>
    <dbReference type="NCBI Taxonomy" id="1849968"/>
    <lineage>
        <taxon>Bacteria</taxon>
        <taxon>Pseudomonadati</taxon>
        <taxon>Bacteroidota</taxon>
        <taxon>Flavobacteriia</taxon>
        <taxon>Flavobacteriales</taxon>
        <taxon>Flavobacteriaceae</taxon>
        <taxon>Flavivirga</taxon>
    </lineage>
</organism>
<accession>A0A1E5SIW8</accession>
<name>A0A1E5SIW8_9FLAO</name>
<reference evidence="1 2" key="1">
    <citation type="submission" date="2016-05" db="EMBL/GenBank/DDBJ databases">
        <title>Draft Genome Sequence of Algibacter sp. Strain SK-16 Isolated from the Surface Water of Aburatsubo Inlet.</title>
        <authorList>
            <person name="Wong S.-K."/>
            <person name="Yoshizawa S."/>
            <person name="Nakajima Y."/>
            <person name="Ogura Y."/>
            <person name="Tetsuya H."/>
            <person name="Hamasaki K."/>
        </authorList>
    </citation>
    <scope>NUCLEOTIDE SEQUENCE [LARGE SCALE GENOMIC DNA]</scope>
    <source>
        <strain evidence="1 2">SK-16</strain>
    </source>
</reference>
<dbReference type="EMBL" id="MDJD01000054">
    <property type="protein sequence ID" value="OEJ99069.1"/>
    <property type="molecule type" value="Genomic_DNA"/>
</dbReference>
<comment type="caution">
    <text evidence="1">The sequence shown here is derived from an EMBL/GenBank/DDBJ whole genome shotgun (WGS) entry which is preliminary data.</text>
</comment>
<protein>
    <submittedName>
        <fullName evidence="1">Uncharacterized protein</fullName>
    </submittedName>
</protein>
<keyword evidence="2" id="KW-1185">Reference proteome</keyword>